<dbReference type="PANTHER" id="PTHR24320:SF282">
    <property type="entry name" value="WW DOMAIN-CONTAINING OXIDOREDUCTASE"/>
    <property type="match status" value="1"/>
</dbReference>
<comment type="similarity">
    <text evidence="1">Belongs to the short-chain dehydrogenases/reductases (SDR) family.</text>
</comment>
<sequence length="310" mass="33756">MNVGSKSIPFQSSTDIPSLAGKVIVVTGGNIGLGKQCVLEYARHKPAQIWLAARDTGKAKLAVEEIQSDRPAPIRILEINLSSFESVKKAAETLLAETERLDILMLNAGVMAVPPAVTEQGYELQFGTNYLGHALLARLLLPVLEKTSSLPGADVRIIALSSYGHVYAPQPAGIEFETLKTPADELGPFGRYSQSKLAAILWTKQMAKLYPQFTLASIHPGVVRTNLMNNATGSWCVVQVLGKIAGYVVASVEQGARNQLWASVSEHVKSGEYYEPVGIRGKESDHGKDEQLAVKLWEWTEKEFEMHTGT</sequence>
<gene>
    <name evidence="4" type="ORF">K504DRAFT_425250</name>
</gene>
<evidence type="ECO:0000313" key="5">
    <source>
        <dbReference type="Proteomes" id="UP000799428"/>
    </source>
</evidence>
<proteinExistence type="inferred from homology"/>
<dbReference type="Pfam" id="PF00106">
    <property type="entry name" value="adh_short"/>
    <property type="match status" value="1"/>
</dbReference>
<dbReference type="InterPro" id="IPR036291">
    <property type="entry name" value="NAD(P)-bd_dom_sf"/>
</dbReference>
<keyword evidence="3" id="KW-0560">Oxidoreductase</keyword>
<dbReference type="PROSITE" id="PS00061">
    <property type="entry name" value="ADH_SHORT"/>
    <property type="match status" value="1"/>
</dbReference>
<dbReference type="SUPFAM" id="SSF51735">
    <property type="entry name" value="NAD(P)-binding Rossmann-fold domains"/>
    <property type="match status" value="1"/>
</dbReference>
<dbReference type="PRINTS" id="PR00081">
    <property type="entry name" value="GDHRDH"/>
</dbReference>
<accession>A0A6G1KP30</accession>
<evidence type="ECO:0000313" key="4">
    <source>
        <dbReference type="EMBL" id="KAF2714087.1"/>
    </source>
</evidence>
<keyword evidence="2" id="KW-0521">NADP</keyword>
<evidence type="ECO:0000256" key="1">
    <source>
        <dbReference type="ARBA" id="ARBA00006484"/>
    </source>
</evidence>
<dbReference type="OrthoDB" id="191139at2759"/>
<keyword evidence="5" id="KW-1185">Reference proteome</keyword>
<dbReference type="EMBL" id="MU005765">
    <property type="protein sequence ID" value="KAF2714087.1"/>
    <property type="molecule type" value="Genomic_DNA"/>
</dbReference>
<dbReference type="GO" id="GO:0016491">
    <property type="term" value="F:oxidoreductase activity"/>
    <property type="evidence" value="ECO:0007669"/>
    <property type="project" value="UniProtKB-KW"/>
</dbReference>
<dbReference type="InterPro" id="IPR020904">
    <property type="entry name" value="Sc_DH/Rdtase_CS"/>
</dbReference>
<dbReference type="AlphaFoldDB" id="A0A6G1KP30"/>
<name>A0A6G1KP30_9PLEO</name>
<evidence type="ECO:0000256" key="3">
    <source>
        <dbReference type="ARBA" id="ARBA00023002"/>
    </source>
</evidence>
<dbReference type="InterPro" id="IPR002347">
    <property type="entry name" value="SDR_fam"/>
</dbReference>
<dbReference type="Proteomes" id="UP000799428">
    <property type="component" value="Unassembled WGS sequence"/>
</dbReference>
<protein>
    <submittedName>
        <fullName evidence="4">NAD(P)-binding protein</fullName>
    </submittedName>
</protein>
<evidence type="ECO:0000256" key="2">
    <source>
        <dbReference type="ARBA" id="ARBA00022857"/>
    </source>
</evidence>
<dbReference type="PANTHER" id="PTHR24320">
    <property type="entry name" value="RETINOL DEHYDROGENASE"/>
    <property type="match status" value="1"/>
</dbReference>
<reference evidence="4" key="1">
    <citation type="journal article" date="2020" name="Stud. Mycol.">
        <title>101 Dothideomycetes genomes: a test case for predicting lifestyles and emergence of pathogens.</title>
        <authorList>
            <person name="Haridas S."/>
            <person name="Albert R."/>
            <person name="Binder M."/>
            <person name="Bloem J."/>
            <person name="Labutti K."/>
            <person name="Salamov A."/>
            <person name="Andreopoulos B."/>
            <person name="Baker S."/>
            <person name="Barry K."/>
            <person name="Bills G."/>
            <person name="Bluhm B."/>
            <person name="Cannon C."/>
            <person name="Castanera R."/>
            <person name="Culley D."/>
            <person name="Daum C."/>
            <person name="Ezra D."/>
            <person name="Gonzalez J."/>
            <person name="Henrissat B."/>
            <person name="Kuo A."/>
            <person name="Liang C."/>
            <person name="Lipzen A."/>
            <person name="Lutzoni F."/>
            <person name="Magnuson J."/>
            <person name="Mondo S."/>
            <person name="Nolan M."/>
            <person name="Ohm R."/>
            <person name="Pangilinan J."/>
            <person name="Park H.-J."/>
            <person name="Ramirez L."/>
            <person name="Alfaro M."/>
            <person name="Sun H."/>
            <person name="Tritt A."/>
            <person name="Yoshinaga Y."/>
            <person name="Zwiers L.-H."/>
            <person name="Turgeon B."/>
            <person name="Goodwin S."/>
            <person name="Spatafora J."/>
            <person name="Crous P."/>
            <person name="Grigoriev I."/>
        </authorList>
    </citation>
    <scope>NUCLEOTIDE SEQUENCE</scope>
    <source>
        <strain evidence="4">CBS 279.74</strain>
    </source>
</reference>
<dbReference type="Gene3D" id="3.40.50.720">
    <property type="entry name" value="NAD(P)-binding Rossmann-like Domain"/>
    <property type="match status" value="1"/>
</dbReference>
<organism evidence="4 5">
    <name type="scientific">Pleomassaria siparia CBS 279.74</name>
    <dbReference type="NCBI Taxonomy" id="1314801"/>
    <lineage>
        <taxon>Eukaryota</taxon>
        <taxon>Fungi</taxon>
        <taxon>Dikarya</taxon>
        <taxon>Ascomycota</taxon>
        <taxon>Pezizomycotina</taxon>
        <taxon>Dothideomycetes</taxon>
        <taxon>Pleosporomycetidae</taxon>
        <taxon>Pleosporales</taxon>
        <taxon>Pleomassariaceae</taxon>
        <taxon>Pleomassaria</taxon>
    </lineage>
</organism>